<evidence type="ECO:0000259" key="9">
    <source>
        <dbReference type="SMART" id="SM01390"/>
    </source>
</evidence>
<accession>A0A1F6WI05</accession>
<dbReference type="PANTHER" id="PTHR11831:SF4">
    <property type="entry name" value="SMALL RIBOSOMAL SUBUNIT PROTEIN US4M"/>
    <property type="match status" value="1"/>
</dbReference>
<dbReference type="InterPro" id="IPR036986">
    <property type="entry name" value="S4_RNA-bd_sf"/>
</dbReference>
<comment type="subunit">
    <text evidence="7">Part of the 30S ribosomal subunit. Contacts protein S5. The interaction surface between S4 and S5 is involved in control of translational fidelity.</text>
</comment>
<dbReference type="Proteomes" id="UP000179880">
    <property type="component" value="Unassembled WGS sequence"/>
</dbReference>
<dbReference type="PROSITE" id="PS50889">
    <property type="entry name" value="S4"/>
    <property type="match status" value="1"/>
</dbReference>
<dbReference type="PANTHER" id="PTHR11831">
    <property type="entry name" value="30S 40S RIBOSOMAL PROTEIN"/>
    <property type="match status" value="1"/>
</dbReference>
<dbReference type="SUPFAM" id="SSF55174">
    <property type="entry name" value="Alpha-L RNA-binding motif"/>
    <property type="match status" value="1"/>
</dbReference>
<dbReference type="HAMAP" id="MF_01306_B">
    <property type="entry name" value="Ribosomal_uS4_B"/>
    <property type="match status" value="1"/>
</dbReference>
<evidence type="ECO:0000256" key="3">
    <source>
        <dbReference type="ARBA" id="ARBA00022884"/>
    </source>
</evidence>
<dbReference type="Pfam" id="PF00163">
    <property type="entry name" value="Ribosomal_S4"/>
    <property type="match status" value="1"/>
</dbReference>
<dbReference type="GO" id="GO:0042274">
    <property type="term" value="P:ribosomal small subunit biogenesis"/>
    <property type="evidence" value="ECO:0007669"/>
    <property type="project" value="TreeGrafter"/>
</dbReference>
<dbReference type="Gene3D" id="3.10.290.10">
    <property type="entry name" value="RNA-binding S4 domain"/>
    <property type="match status" value="1"/>
</dbReference>
<dbReference type="GO" id="GO:0019843">
    <property type="term" value="F:rRNA binding"/>
    <property type="evidence" value="ECO:0007669"/>
    <property type="project" value="UniProtKB-UniRule"/>
</dbReference>
<evidence type="ECO:0000313" key="10">
    <source>
        <dbReference type="EMBL" id="OGI81509.1"/>
    </source>
</evidence>
<dbReference type="AlphaFoldDB" id="A0A1F6WI05"/>
<sequence>MIRKPKFKIARRLGTGVYEKTQTQKFALSQARKAKSAMRGPRRSPKTEYGLQLLEKQKTRYSYGISARQLARYVKEEVGARSISGKEKPVDRLFSRLERRLDNVVYRLGIVSTRAAARQAVSHGHFTLNGRRVTIPSLEVSINDVVGIREGSRAKGLFEHLEKKLKSWRLPNWLQFDITHMEGKITALPENTETFLDLGAVVEFYRRV</sequence>
<gene>
    <name evidence="7" type="primary">rpsD</name>
    <name evidence="10" type="ORF">A3B93_00750</name>
</gene>
<dbReference type="InterPro" id="IPR022801">
    <property type="entry name" value="Ribosomal_uS4"/>
</dbReference>
<dbReference type="GO" id="GO:0003735">
    <property type="term" value="F:structural constituent of ribosome"/>
    <property type="evidence" value="ECO:0007669"/>
    <property type="project" value="InterPro"/>
</dbReference>
<comment type="caution">
    <text evidence="10">The sequence shown here is derived from an EMBL/GenBank/DDBJ whole genome shotgun (WGS) entry which is preliminary data.</text>
</comment>
<dbReference type="CDD" id="cd00165">
    <property type="entry name" value="S4"/>
    <property type="match status" value="1"/>
</dbReference>
<keyword evidence="3 7" id="KW-0694">RNA-binding</keyword>
<evidence type="ECO:0000256" key="7">
    <source>
        <dbReference type="HAMAP-Rule" id="MF_01306"/>
    </source>
</evidence>
<dbReference type="FunFam" id="3.10.290.10:FF:000001">
    <property type="entry name" value="30S ribosomal protein S4"/>
    <property type="match status" value="1"/>
</dbReference>
<dbReference type="Gene3D" id="1.10.1050.10">
    <property type="entry name" value="Ribosomal Protein S4 Delta 41, Chain A, domain 1"/>
    <property type="match status" value="1"/>
</dbReference>
<keyword evidence="4 7" id="KW-0689">Ribosomal protein</keyword>
<dbReference type="InterPro" id="IPR005709">
    <property type="entry name" value="Ribosomal_uS4_bac-type"/>
</dbReference>
<dbReference type="Pfam" id="PF01479">
    <property type="entry name" value="S4"/>
    <property type="match status" value="1"/>
</dbReference>
<feature type="domain" description="RNA-binding S4" evidence="8">
    <location>
        <begin position="99"/>
        <end position="162"/>
    </location>
</feature>
<dbReference type="SMART" id="SM00363">
    <property type="entry name" value="S4"/>
    <property type="match status" value="1"/>
</dbReference>
<evidence type="ECO:0000256" key="2">
    <source>
        <dbReference type="ARBA" id="ARBA00022730"/>
    </source>
</evidence>
<comment type="function">
    <text evidence="7">One of the primary rRNA binding proteins, it binds directly to 16S rRNA where it nucleates assembly of the body of the 30S subunit.</text>
</comment>
<proteinExistence type="inferred from homology"/>
<protein>
    <recommendedName>
        <fullName evidence="6 7">Small ribosomal subunit protein uS4</fullName>
    </recommendedName>
</protein>
<keyword evidence="5 7" id="KW-0687">Ribonucleoprotein</keyword>
<dbReference type="GO" id="GO:0006412">
    <property type="term" value="P:translation"/>
    <property type="evidence" value="ECO:0007669"/>
    <property type="project" value="UniProtKB-UniRule"/>
</dbReference>
<dbReference type="NCBIfam" id="NF003717">
    <property type="entry name" value="PRK05327.1"/>
    <property type="match status" value="1"/>
</dbReference>
<reference evidence="10 11" key="1">
    <citation type="journal article" date="2016" name="Nat. Commun.">
        <title>Thousands of microbial genomes shed light on interconnected biogeochemical processes in an aquifer system.</title>
        <authorList>
            <person name="Anantharaman K."/>
            <person name="Brown C.T."/>
            <person name="Hug L.A."/>
            <person name="Sharon I."/>
            <person name="Castelle C.J."/>
            <person name="Probst A.J."/>
            <person name="Thomas B.C."/>
            <person name="Singh A."/>
            <person name="Wilkins M.J."/>
            <person name="Karaoz U."/>
            <person name="Brodie E.L."/>
            <person name="Williams K.H."/>
            <person name="Hubbard S.S."/>
            <person name="Banfield J.F."/>
        </authorList>
    </citation>
    <scope>NUCLEOTIDE SEQUENCE [LARGE SCALE GENOMIC DNA]</scope>
</reference>
<dbReference type="InterPro" id="IPR001912">
    <property type="entry name" value="Ribosomal_uS4_N"/>
</dbReference>
<comment type="similarity">
    <text evidence="1 7">Belongs to the universal ribosomal protein uS4 family.</text>
</comment>
<feature type="domain" description="Small ribosomal subunit protein uS4 N-terminal" evidence="9">
    <location>
        <begin position="1"/>
        <end position="98"/>
    </location>
</feature>
<comment type="function">
    <text evidence="7">With S5 and S12 plays an important role in translational accuracy.</text>
</comment>
<evidence type="ECO:0000259" key="8">
    <source>
        <dbReference type="SMART" id="SM00363"/>
    </source>
</evidence>
<evidence type="ECO:0000256" key="4">
    <source>
        <dbReference type="ARBA" id="ARBA00022980"/>
    </source>
</evidence>
<organism evidence="10 11">
    <name type="scientific">Candidatus Nomurabacteria bacterium RIFCSPHIGHO2_02_FULL_42_24</name>
    <dbReference type="NCBI Taxonomy" id="1801757"/>
    <lineage>
        <taxon>Bacteria</taxon>
        <taxon>Candidatus Nomuraibacteriota</taxon>
    </lineage>
</organism>
<evidence type="ECO:0000256" key="1">
    <source>
        <dbReference type="ARBA" id="ARBA00007465"/>
    </source>
</evidence>
<evidence type="ECO:0000256" key="5">
    <source>
        <dbReference type="ARBA" id="ARBA00023274"/>
    </source>
</evidence>
<dbReference type="GO" id="GO:0015935">
    <property type="term" value="C:small ribosomal subunit"/>
    <property type="evidence" value="ECO:0007669"/>
    <property type="project" value="InterPro"/>
</dbReference>
<name>A0A1F6WI05_9BACT</name>
<keyword evidence="2 7" id="KW-0699">rRNA-binding</keyword>
<evidence type="ECO:0000256" key="6">
    <source>
        <dbReference type="ARBA" id="ARBA00035254"/>
    </source>
</evidence>
<dbReference type="InterPro" id="IPR002942">
    <property type="entry name" value="S4_RNA-bd"/>
</dbReference>
<dbReference type="EMBL" id="MFUH01000028">
    <property type="protein sequence ID" value="OGI81509.1"/>
    <property type="molecule type" value="Genomic_DNA"/>
</dbReference>
<dbReference type="SMART" id="SM01390">
    <property type="entry name" value="Ribosomal_S4"/>
    <property type="match status" value="1"/>
</dbReference>
<evidence type="ECO:0000313" key="11">
    <source>
        <dbReference type="Proteomes" id="UP000179880"/>
    </source>
</evidence>